<comment type="caution">
    <text evidence="1">The sequence shown here is derived from an EMBL/GenBank/DDBJ whole genome shotgun (WGS) entry which is preliminary data.</text>
</comment>
<dbReference type="EMBL" id="QLTA01000026">
    <property type="protein sequence ID" value="RAR79417.1"/>
    <property type="molecule type" value="Genomic_DNA"/>
</dbReference>
<evidence type="ECO:0000313" key="2">
    <source>
        <dbReference type="Proteomes" id="UP000248856"/>
    </source>
</evidence>
<sequence>MIYEYAVNPRLVIDWVLNRDVGLARHFGLDQRRLISDVADNWAGEVYSELMNHFGVDMIGEPEYVDAEQFMQGLMEFLQQGAARGTRRTTQTWLEQVLAVHHEEPFHAILSSEKHAQCDAVITPEVTRDLRNPRWYLPTIDVTSKTAHALANQLSPLLRLASQIILIDPYFKADIPEYRDVLKALLQTTVSTRAAGRSLPSVVLISGVADRDREASVRPRAEQLLSEARHRCGMALERLGAAIPRGLSVTFQCAAAFADGDALHNRYLLTDVGGASLPYGTHPTGERVYDDIAPLFEGQYRARWKQYSKAEGLNIIGDPVMVQGQLI</sequence>
<protein>
    <submittedName>
        <fullName evidence="1">Uncharacterized protein</fullName>
    </submittedName>
</protein>
<accession>A0A328Z9I0</accession>
<proteinExistence type="predicted"/>
<dbReference type="Proteomes" id="UP000248856">
    <property type="component" value="Unassembled WGS sequence"/>
</dbReference>
<evidence type="ECO:0000313" key="1">
    <source>
        <dbReference type="EMBL" id="RAR79417.1"/>
    </source>
</evidence>
<organism evidence="1 2">
    <name type="scientific">Paracidovorax anthurii</name>
    <dbReference type="NCBI Taxonomy" id="78229"/>
    <lineage>
        <taxon>Bacteria</taxon>
        <taxon>Pseudomonadati</taxon>
        <taxon>Pseudomonadota</taxon>
        <taxon>Betaproteobacteria</taxon>
        <taxon>Burkholderiales</taxon>
        <taxon>Comamonadaceae</taxon>
        <taxon>Paracidovorax</taxon>
    </lineage>
</organism>
<reference evidence="1 2" key="1">
    <citation type="submission" date="2018-06" db="EMBL/GenBank/DDBJ databases">
        <title>Genomic Encyclopedia of Archaeal and Bacterial Type Strains, Phase II (KMG-II): from individual species to whole genera.</title>
        <authorList>
            <person name="Goeker M."/>
        </authorList>
    </citation>
    <scope>NUCLEOTIDE SEQUENCE [LARGE SCALE GENOMIC DNA]</scope>
    <source>
        <strain evidence="1 2">CFPB 3232</strain>
    </source>
</reference>
<name>A0A328Z9I0_9BURK</name>
<keyword evidence="2" id="KW-1185">Reference proteome</keyword>
<dbReference type="RefSeq" id="WP_146749309.1">
    <property type="nucleotide sequence ID" value="NZ_CBCSGC010000006.1"/>
</dbReference>
<dbReference type="AlphaFoldDB" id="A0A328Z9I0"/>
<gene>
    <name evidence="1" type="ORF">AX018_102626</name>
</gene>
<dbReference type="OrthoDB" id="9182171at2"/>